<evidence type="ECO:0000256" key="7">
    <source>
        <dbReference type="ARBA" id="ARBA00022842"/>
    </source>
</evidence>
<evidence type="ECO:0000256" key="2">
    <source>
        <dbReference type="ARBA" id="ARBA00022598"/>
    </source>
</evidence>
<dbReference type="GO" id="GO:0042803">
    <property type="term" value="F:protein homodimerization activity"/>
    <property type="evidence" value="ECO:0007669"/>
    <property type="project" value="UniProtKB-ARBA"/>
</dbReference>
<gene>
    <name evidence="8" type="ORF">B1A_08398</name>
</gene>
<dbReference type="NCBIfam" id="TIGR00347">
    <property type="entry name" value="bioD"/>
    <property type="match status" value="1"/>
</dbReference>
<evidence type="ECO:0000256" key="1">
    <source>
        <dbReference type="ARBA" id="ARBA00022490"/>
    </source>
</evidence>
<evidence type="ECO:0000256" key="4">
    <source>
        <dbReference type="ARBA" id="ARBA00022741"/>
    </source>
</evidence>
<dbReference type="HAMAP" id="MF_00336">
    <property type="entry name" value="BioD"/>
    <property type="match status" value="1"/>
</dbReference>
<dbReference type="PANTHER" id="PTHR43210:SF5">
    <property type="entry name" value="DETHIOBIOTIN SYNTHETASE"/>
    <property type="match status" value="1"/>
</dbReference>
<dbReference type="AlphaFoldDB" id="T1BBG2"/>
<keyword evidence="5" id="KW-0093">Biotin biosynthesis</keyword>
<comment type="caution">
    <text evidence="8">The sequence shown here is derived from an EMBL/GenBank/DDBJ whole genome shotgun (WGS) entry which is preliminary data.</text>
</comment>
<dbReference type="PANTHER" id="PTHR43210">
    <property type="entry name" value="DETHIOBIOTIN SYNTHETASE"/>
    <property type="match status" value="1"/>
</dbReference>
<dbReference type="SUPFAM" id="SSF52540">
    <property type="entry name" value="P-loop containing nucleoside triphosphate hydrolases"/>
    <property type="match status" value="1"/>
</dbReference>
<dbReference type="Gene3D" id="3.40.50.300">
    <property type="entry name" value="P-loop containing nucleotide triphosphate hydrolases"/>
    <property type="match status" value="1"/>
</dbReference>
<dbReference type="FunFam" id="3.40.50.300:FF:000292">
    <property type="entry name" value="ATP-dependent dethiobiotin synthetase BioD"/>
    <property type="match status" value="1"/>
</dbReference>
<dbReference type="Pfam" id="PF13500">
    <property type="entry name" value="AAA_26"/>
    <property type="match status" value="1"/>
</dbReference>
<proteinExistence type="inferred from homology"/>
<evidence type="ECO:0000256" key="3">
    <source>
        <dbReference type="ARBA" id="ARBA00022723"/>
    </source>
</evidence>
<keyword evidence="3" id="KW-0479">Metal-binding</keyword>
<protein>
    <submittedName>
        <fullName evidence="8">Dithiobiotin synthetase</fullName>
    </submittedName>
</protein>
<evidence type="ECO:0000313" key="8">
    <source>
        <dbReference type="EMBL" id="EQD65818.1"/>
    </source>
</evidence>
<dbReference type="InterPro" id="IPR027417">
    <property type="entry name" value="P-loop_NTPase"/>
</dbReference>
<dbReference type="GO" id="GO:0004141">
    <property type="term" value="F:dethiobiotin synthase activity"/>
    <property type="evidence" value="ECO:0007669"/>
    <property type="project" value="InterPro"/>
</dbReference>
<evidence type="ECO:0000256" key="6">
    <source>
        <dbReference type="ARBA" id="ARBA00022840"/>
    </source>
</evidence>
<organism evidence="8">
    <name type="scientific">mine drainage metagenome</name>
    <dbReference type="NCBI Taxonomy" id="410659"/>
    <lineage>
        <taxon>unclassified sequences</taxon>
        <taxon>metagenomes</taxon>
        <taxon>ecological metagenomes</taxon>
    </lineage>
</organism>
<dbReference type="GO" id="GO:0000287">
    <property type="term" value="F:magnesium ion binding"/>
    <property type="evidence" value="ECO:0007669"/>
    <property type="project" value="InterPro"/>
</dbReference>
<dbReference type="GO" id="GO:0005524">
    <property type="term" value="F:ATP binding"/>
    <property type="evidence" value="ECO:0007669"/>
    <property type="project" value="UniProtKB-KW"/>
</dbReference>
<keyword evidence="2" id="KW-0436">Ligase</keyword>
<dbReference type="EMBL" id="AUZX01006003">
    <property type="protein sequence ID" value="EQD65818.1"/>
    <property type="molecule type" value="Genomic_DNA"/>
</dbReference>
<dbReference type="GO" id="GO:0005829">
    <property type="term" value="C:cytosol"/>
    <property type="evidence" value="ECO:0007669"/>
    <property type="project" value="TreeGrafter"/>
</dbReference>
<dbReference type="UniPathway" id="UPA00078"/>
<keyword evidence="4" id="KW-0547">Nucleotide-binding</keyword>
<reference evidence="8" key="1">
    <citation type="submission" date="2013-08" db="EMBL/GenBank/DDBJ databases">
        <authorList>
            <person name="Mendez C."/>
            <person name="Richter M."/>
            <person name="Ferrer M."/>
            <person name="Sanchez J."/>
        </authorList>
    </citation>
    <scope>NUCLEOTIDE SEQUENCE</scope>
</reference>
<keyword evidence="6" id="KW-0067">ATP-binding</keyword>
<accession>T1BBG2</accession>
<reference evidence="8" key="2">
    <citation type="journal article" date="2014" name="ISME J.">
        <title>Microbial stratification in low pH oxic and suboxic macroscopic growths along an acid mine drainage.</title>
        <authorList>
            <person name="Mendez-Garcia C."/>
            <person name="Mesa V."/>
            <person name="Sprenger R.R."/>
            <person name="Richter M."/>
            <person name="Diez M.S."/>
            <person name="Solano J."/>
            <person name="Bargiela R."/>
            <person name="Golyshina O.V."/>
            <person name="Manteca A."/>
            <person name="Ramos J.L."/>
            <person name="Gallego J.R."/>
            <person name="Llorente I."/>
            <person name="Martins Dos Santos V.A."/>
            <person name="Jensen O.N."/>
            <person name="Pelaez A.I."/>
            <person name="Sanchez J."/>
            <person name="Ferrer M."/>
        </authorList>
    </citation>
    <scope>NUCLEOTIDE SEQUENCE</scope>
</reference>
<keyword evidence="1" id="KW-0963">Cytoplasm</keyword>
<dbReference type="CDD" id="cd03109">
    <property type="entry name" value="DTBS"/>
    <property type="match status" value="1"/>
</dbReference>
<dbReference type="GO" id="GO:0009102">
    <property type="term" value="P:biotin biosynthetic process"/>
    <property type="evidence" value="ECO:0007669"/>
    <property type="project" value="UniProtKB-UniPathway"/>
</dbReference>
<name>T1BBG2_9ZZZZ</name>
<evidence type="ECO:0000256" key="5">
    <source>
        <dbReference type="ARBA" id="ARBA00022756"/>
    </source>
</evidence>
<dbReference type="PIRSF" id="PIRSF006755">
    <property type="entry name" value="DTB_synth"/>
    <property type="match status" value="1"/>
</dbReference>
<keyword evidence="7" id="KW-0460">Magnesium</keyword>
<sequence>MDDVTPAESHNCAMHTRDVFVTGTDTGIGKTFVSVALLRALRMAGLRAVGMKPVASGCELTPRGLRNDDALALQAASDPRPDYALVNPLAFAAPISPHLAAAAEGRRITLEPIHAAYALLGAHADARVVEGIGGWLAPLSDRLVAGDLAHALRLPVILVVGLRLGCLNHALLSARAIRADGCELLGWIGNQIEPSLPALAGNLDTLRARLPAPCLGVLEYAMPTAAAAQALAPAVAAMRIHPIPFASSV</sequence>
<dbReference type="InterPro" id="IPR004472">
    <property type="entry name" value="DTB_synth_BioD"/>
</dbReference>